<dbReference type="GO" id="GO:0030527">
    <property type="term" value="F:structural constituent of chromatin"/>
    <property type="evidence" value="ECO:0007669"/>
    <property type="project" value="InterPro"/>
</dbReference>
<evidence type="ECO:0000256" key="9">
    <source>
        <dbReference type="ARBA" id="ARBA00023269"/>
    </source>
</evidence>
<evidence type="ECO:0000256" key="6">
    <source>
        <dbReference type="ARBA" id="ARBA00022454"/>
    </source>
</evidence>
<evidence type="ECO:0000313" key="14">
    <source>
        <dbReference type="Proteomes" id="UP001205105"/>
    </source>
</evidence>
<comment type="function">
    <text evidence="1 10">Core component of nucleosome. Nucleosomes wrap and compact DNA into chromatin, limiting DNA accessibility to the cellular machineries which require DNA as a template. Histones thereby play a central role in transcription regulation, DNA repair, DNA replication and chromosomal stability. DNA accessibility is regulated via a complex set of post-translational modifications of histones, also called histone code, and nucleosome remodeling.</text>
</comment>
<dbReference type="CDD" id="cd22912">
    <property type="entry name" value="HFD_H4"/>
    <property type="match status" value="1"/>
</dbReference>
<dbReference type="PRINTS" id="PR00623">
    <property type="entry name" value="HISTONEH4"/>
</dbReference>
<evidence type="ECO:0000256" key="5">
    <source>
        <dbReference type="ARBA" id="ARBA00011538"/>
    </source>
</evidence>
<evidence type="ECO:0000313" key="13">
    <source>
        <dbReference type="EMBL" id="KAI7839386.1"/>
    </source>
</evidence>
<evidence type="ECO:0000256" key="3">
    <source>
        <dbReference type="ARBA" id="ARBA00004286"/>
    </source>
</evidence>
<evidence type="ECO:0000256" key="8">
    <source>
        <dbReference type="ARBA" id="ARBA00023242"/>
    </source>
</evidence>
<reference evidence="13" key="1">
    <citation type="submission" date="2020-11" db="EMBL/GenBank/DDBJ databases">
        <title>Chlorella ohadii genome sequencing and assembly.</title>
        <authorList>
            <person name="Murik O."/>
            <person name="Treves H."/>
            <person name="Kedem I."/>
            <person name="Shotland Y."/>
            <person name="Kaplan A."/>
        </authorList>
    </citation>
    <scope>NUCLEOTIDE SEQUENCE</scope>
    <source>
        <strain evidence="13">1</strain>
    </source>
</reference>
<protein>
    <recommendedName>
        <fullName evidence="10">Histone H4</fullName>
    </recommendedName>
</protein>
<accession>A0AAD5DNH0</accession>
<evidence type="ECO:0000256" key="1">
    <source>
        <dbReference type="ARBA" id="ARBA00002001"/>
    </source>
</evidence>
<proteinExistence type="inferred from homology"/>
<dbReference type="GO" id="GO:0000786">
    <property type="term" value="C:nucleosome"/>
    <property type="evidence" value="ECO:0007669"/>
    <property type="project" value="UniProtKB-KW"/>
</dbReference>
<dbReference type="Pfam" id="PF15511">
    <property type="entry name" value="CENP-T_C"/>
    <property type="match status" value="1"/>
</dbReference>
<dbReference type="InterPro" id="IPR001951">
    <property type="entry name" value="Histone_H4"/>
</dbReference>
<keyword evidence="8 10" id="KW-0539">Nucleus</keyword>
<evidence type="ECO:0000256" key="7">
    <source>
        <dbReference type="ARBA" id="ARBA00023125"/>
    </source>
</evidence>
<dbReference type="InterPro" id="IPR009072">
    <property type="entry name" value="Histone-fold"/>
</dbReference>
<dbReference type="PANTHER" id="PTHR10484">
    <property type="entry name" value="HISTONE H4"/>
    <property type="match status" value="1"/>
</dbReference>
<dbReference type="GO" id="GO:0003677">
    <property type="term" value="F:DNA binding"/>
    <property type="evidence" value="ECO:0007669"/>
    <property type="project" value="UniProtKB-KW"/>
</dbReference>
<dbReference type="Gene3D" id="1.10.20.10">
    <property type="entry name" value="Histone, subunit A"/>
    <property type="match status" value="1"/>
</dbReference>
<keyword evidence="7 10" id="KW-0238">DNA-binding</keyword>
<dbReference type="GO" id="GO:0005634">
    <property type="term" value="C:nucleus"/>
    <property type="evidence" value="ECO:0007669"/>
    <property type="project" value="UniProtKB-SubCell"/>
</dbReference>
<feature type="compositionally biased region" description="Basic residues" evidence="11">
    <location>
        <begin position="64"/>
        <end position="75"/>
    </location>
</feature>
<dbReference type="EMBL" id="JADXDR010000102">
    <property type="protein sequence ID" value="KAI7839386.1"/>
    <property type="molecule type" value="Genomic_DNA"/>
</dbReference>
<comment type="subcellular location">
    <subcellularLocation>
        <location evidence="3">Chromosome</location>
    </subcellularLocation>
    <subcellularLocation>
        <location evidence="2">Nucleus</location>
    </subcellularLocation>
</comment>
<dbReference type="Proteomes" id="UP001205105">
    <property type="component" value="Unassembled WGS sequence"/>
</dbReference>
<feature type="domain" description="CENP-T/Histone H4 histone fold" evidence="12">
    <location>
        <begin position="87"/>
        <end position="147"/>
    </location>
</feature>
<keyword evidence="9 10" id="KW-0544">Nucleosome core</keyword>
<dbReference type="SUPFAM" id="SSF47113">
    <property type="entry name" value="Histone-fold"/>
    <property type="match status" value="1"/>
</dbReference>
<feature type="region of interest" description="Disordered" evidence="11">
    <location>
        <begin position="36"/>
        <end position="83"/>
    </location>
</feature>
<comment type="similarity">
    <text evidence="4 10">Belongs to the histone H4 family.</text>
</comment>
<evidence type="ECO:0000256" key="4">
    <source>
        <dbReference type="ARBA" id="ARBA00006564"/>
    </source>
</evidence>
<sequence>MSGGPSQPAGLEERAVGVKVEDGAASSDGSYVTAAVGEVAAGPPHRARGKRELLADGDRSGRGGAKRHKSSKRRRDAIQGITKPAIRRLARRGGVKRISGVVYEEMRGVLQVFLENVLRDTVAYVEHARRMTVTAFDVVYALKRQGHTLYGFGV</sequence>
<comment type="caution">
    <text evidence="13">The sequence shown here is derived from an EMBL/GenBank/DDBJ whole genome shotgun (WGS) entry which is preliminary data.</text>
</comment>
<feature type="compositionally biased region" description="Basic and acidic residues" evidence="11">
    <location>
        <begin position="50"/>
        <end position="61"/>
    </location>
</feature>
<organism evidence="13 14">
    <name type="scientific">Chlorella ohadii</name>
    <dbReference type="NCBI Taxonomy" id="2649997"/>
    <lineage>
        <taxon>Eukaryota</taxon>
        <taxon>Viridiplantae</taxon>
        <taxon>Chlorophyta</taxon>
        <taxon>core chlorophytes</taxon>
        <taxon>Trebouxiophyceae</taxon>
        <taxon>Chlorellales</taxon>
        <taxon>Chlorellaceae</taxon>
        <taxon>Chlorella clade</taxon>
        <taxon>Chlorella</taxon>
    </lineage>
</organism>
<dbReference type="InterPro" id="IPR019809">
    <property type="entry name" value="Histone_H4_CS"/>
</dbReference>
<dbReference type="GO" id="GO:0046982">
    <property type="term" value="F:protein heterodimerization activity"/>
    <property type="evidence" value="ECO:0007669"/>
    <property type="project" value="InterPro"/>
</dbReference>
<evidence type="ECO:0000256" key="11">
    <source>
        <dbReference type="SAM" id="MobiDB-lite"/>
    </source>
</evidence>
<gene>
    <name evidence="13" type="ORF">COHA_006910</name>
</gene>
<comment type="subunit">
    <text evidence="5 10">The nucleosome is a histone octamer containing two molecules each of H2A, H2B, H3 and H4 assembled in one H3-H4 heterotetramer and two H2A-H2B heterodimers. The octamer wraps approximately 147 bp of DNA.</text>
</comment>
<name>A0AAD5DNH0_9CHLO</name>
<dbReference type="PROSITE" id="PS00047">
    <property type="entry name" value="HISTONE_H4"/>
    <property type="match status" value="1"/>
</dbReference>
<dbReference type="AlphaFoldDB" id="A0AAD5DNH0"/>
<evidence type="ECO:0000256" key="2">
    <source>
        <dbReference type="ARBA" id="ARBA00004123"/>
    </source>
</evidence>
<evidence type="ECO:0000256" key="10">
    <source>
        <dbReference type="RuleBase" id="RU000528"/>
    </source>
</evidence>
<keyword evidence="14" id="KW-1185">Reference proteome</keyword>
<dbReference type="FunFam" id="1.10.20.10:FF:000012">
    <property type="entry name" value="Histone H4"/>
    <property type="match status" value="1"/>
</dbReference>
<evidence type="ECO:0000259" key="12">
    <source>
        <dbReference type="Pfam" id="PF15511"/>
    </source>
</evidence>
<dbReference type="SMART" id="SM00417">
    <property type="entry name" value="H4"/>
    <property type="match status" value="1"/>
</dbReference>
<keyword evidence="6 10" id="KW-0158">Chromosome</keyword>
<dbReference type="InterPro" id="IPR035425">
    <property type="entry name" value="CENP-T/H4_C"/>
</dbReference>